<evidence type="ECO:0000313" key="3">
    <source>
        <dbReference type="Proteomes" id="UP001467690"/>
    </source>
</evidence>
<proteinExistence type="predicted"/>
<dbReference type="RefSeq" id="WP_350402123.1">
    <property type="nucleotide sequence ID" value="NZ_JBELOE010000217.1"/>
</dbReference>
<comment type="caution">
    <text evidence="2">The sequence shown here is derived from an EMBL/GenBank/DDBJ whole genome shotgun (WGS) entry which is preliminary data.</text>
</comment>
<name>A0ABV1RIW6_9ALTE</name>
<dbReference type="Gene3D" id="1.10.287.110">
    <property type="entry name" value="DnaJ domain"/>
    <property type="match status" value="1"/>
</dbReference>
<reference evidence="2 3" key="1">
    <citation type="submission" date="2024-06" db="EMBL/GenBank/DDBJ databases">
        <authorList>
            <person name="Chen R.Y."/>
        </authorList>
    </citation>
    <scope>NUCLEOTIDE SEQUENCE [LARGE SCALE GENOMIC DNA]</scope>
    <source>
        <strain evidence="2 3">D2</strain>
    </source>
</reference>
<evidence type="ECO:0000313" key="2">
    <source>
        <dbReference type="EMBL" id="MER2492665.1"/>
    </source>
</evidence>
<dbReference type="Proteomes" id="UP001467690">
    <property type="component" value="Unassembled WGS sequence"/>
</dbReference>
<dbReference type="SUPFAM" id="SSF46565">
    <property type="entry name" value="Chaperone J-domain"/>
    <property type="match status" value="1"/>
</dbReference>
<dbReference type="EMBL" id="JBELOE010000217">
    <property type="protein sequence ID" value="MER2492665.1"/>
    <property type="molecule type" value="Genomic_DNA"/>
</dbReference>
<organism evidence="2 3">
    <name type="scientific">Catenovulum sediminis</name>
    <dbReference type="NCBI Taxonomy" id="1740262"/>
    <lineage>
        <taxon>Bacteria</taxon>
        <taxon>Pseudomonadati</taxon>
        <taxon>Pseudomonadota</taxon>
        <taxon>Gammaproteobacteria</taxon>
        <taxon>Alteromonadales</taxon>
        <taxon>Alteromonadaceae</taxon>
        <taxon>Catenovulum</taxon>
    </lineage>
</organism>
<evidence type="ECO:0000256" key="1">
    <source>
        <dbReference type="ARBA" id="ARBA00023186"/>
    </source>
</evidence>
<sequence>MILANTNIQTNENNQSHEAFNKLNKVWRRVERKQARNAKLKREIEDFYNDFSKVAGEKEARFTQASAQLVEHLTQFISRKSLSEARRICLIGWIESEIEDIESNPFSGDINTRELRLNVHDQIAALVNNDEIDSDEVIYPEGVRDLLENMLEMEIDLSDDELVEMASNPGAMQDYIERKLSDIEQEAFAEEDLFDDEDIFGSDDPFTGSQYQQHNFESESILGNHHNNLFKRSQTNKMYKKLAQILHPDKEQDEDKKLEKQTLMQQLSTAKKQNDVFTIFTLYSQFVPDAEINLDDESISALTLLLYRKLDDLDDEREDMTYEDTPQNLVWRRFANGSKKQIKATIKSHVEMLTVGQIQMLEIINECTNLKVLNRLLAERQAQQKIEEQKMLDELAEEYFFEDY</sequence>
<gene>
    <name evidence="2" type="ORF">ABS311_12335</name>
</gene>
<protein>
    <recommendedName>
        <fullName evidence="4">J domain-containing protein</fullName>
    </recommendedName>
</protein>
<dbReference type="InterPro" id="IPR036869">
    <property type="entry name" value="J_dom_sf"/>
</dbReference>
<keyword evidence="3" id="KW-1185">Reference proteome</keyword>
<evidence type="ECO:0008006" key="4">
    <source>
        <dbReference type="Google" id="ProtNLM"/>
    </source>
</evidence>
<keyword evidence="1" id="KW-0143">Chaperone</keyword>
<accession>A0ABV1RIW6</accession>